<comment type="caution">
    <text evidence="1">The sequence shown here is derived from an EMBL/GenBank/DDBJ whole genome shotgun (WGS) entry which is preliminary data.</text>
</comment>
<proteinExistence type="predicted"/>
<dbReference type="EMBL" id="JASJEV010000001">
    <property type="protein sequence ID" value="MDJ1157255.1"/>
    <property type="molecule type" value="Genomic_DNA"/>
</dbReference>
<dbReference type="Proteomes" id="UP001321492">
    <property type="component" value="Unassembled WGS sequence"/>
</dbReference>
<name>A0ABT7ADV1_9HYPH</name>
<keyword evidence="2" id="KW-1185">Reference proteome</keyword>
<dbReference type="RefSeq" id="WP_283739219.1">
    <property type="nucleotide sequence ID" value="NZ_JASJEV010000001.1"/>
</dbReference>
<protein>
    <submittedName>
        <fullName evidence="1">Uncharacterized protein</fullName>
    </submittedName>
</protein>
<accession>A0ABT7ADV1</accession>
<sequence>MIKKSLREFADDVIDRRSISIVDVRMLNQDVMPDGIASREEADVLIALDRRIGEQCEEWGDALVALLVDFVVWGARPTGVVRSEDAHWLATSLGAGGGPTKTALRAAFEIVREAQQVDEALLAFVMNGLRSGTWRSVVPFEPRRRAA</sequence>
<organism evidence="1 2">
    <name type="scientific">Chelatococcus albus</name>
    <dbReference type="NCBI Taxonomy" id="3047466"/>
    <lineage>
        <taxon>Bacteria</taxon>
        <taxon>Pseudomonadati</taxon>
        <taxon>Pseudomonadota</taxon>
        <taxon>Alphaproteobacteria</taxon>
        <taxon>Hyphomicrobiales</taxon>
        <taxon>Chelatococcaceae</taxon>
        <taxon>Chelatococcus</taxon>
    </lineage>
</organism>
<gene>
    <name evidence="1" type="ORF">QNA08_03250</name>
</gene>
<reference evidence="1 2" key="1">
    <citation type="submission" date="2023-05" db="EMBL/GenBank/DDBJ databases">
        <title>Chelatococcus sp. nov., a moderately thermophilic bacterium isolated from hot spring microbial mat.</title>
        <authorList>
            <person name="Hu C.-J."/>
            <person name="Li W.-J."/>
        </authorList>
    </citation>
    <scope>NUCLEOTIDE SEQUENCE [LARGE SCALE GENOMIC DNA]</scope>
    <source>
        <strain evidence="1 2">SYSU G07232</strain>
    </source>
</reference>
<evidence type="ECO:0000313" key="1">
    <source>
        <dbReference type="EMBL" id="MDJ1157255.1"/>
    </source>
</evidence>
<evidence type="ECO:0000313" key="2">
    <source>
        <dbReference type="Proteomes" id="UP001321492"/>
    </source>
</evidence>